<dbReference type="Pfam" id="PF01554">
    <property type="entry name" value="MatE"/>
    <property type="match status" value="2"/>
</dbReference>
<comment type="similarity">
    <text evidence="2">Belongs to the multi antimicrobial extrusion (MATE) (TC 2.A.66.1) family. MepA subfamily.</text>
</comment>
<feature type="transmembrane region" description="Helical" evidence="10">
    <location>
        <begin position="236"/>
        <end position="260"/>
    </location>
</feature>
<feature type="transmembrane region" description="Helical" evidence="10">
    <location>
        <begin position="170"/>
        <end position="190"/>
    </location>
</feature>
<evidence type="ECO:0000256" key="8">
    <source>
        <dbReference type="ARBA" id="ARBA00023136"/>
    </source>
</evidence>
<dbReference type="InterPro" id="IPR048279">
    <property type="entry name" value="MdtK-like"/>
</dbReference>
<keyword evidence="5" id="KW-1003">Cell membrane</keyword>
<keyword evidence="9" id="KW-0046">Antibiotic resistance</keyword>
<evidence type="ECO:0000256" key="10">
    <source>
        <dbReference type="SAM" id="Phobius"/>
    </source>
</evidence>
<evidence type="ECO:0000256" key="7">
    <source>
        <dbReference type="ARBA" id="ARBA00022989"/>
    </source>
</evidence>
<feature type="transmembrane region" description="Helical" evidence="10">
    <location>
        <begin position="272"/>
        <end position="294"/>
    </location>
</feature>
<feature type="transmembrane region" description="Helical" evidence="10">
    <location>
        <begin position="315"/>
        <end position="338"/>
    </location>
</feature>
<dbReference type="GO" id="GO:0015297">
    <property type="term" value="F:antiporter activity"/>
    <property type="evidence" value="ECO:0007669"/>
    <property type="project" value="InterPro"/>
</dbReference>
<accession>A0AAU9D1U4</accession>
<keyword evidence="4" id="KW-0813">Transport</keyword>
<keyword evidence="8 10" id="KW-0472">Membrane</keyword>
<dbReference type="GO" id="GO:0046677">
    <property type="term" value="P:response to antibiotic"/>
    <property type="evidence" value="ECO:0007669"/>
    <property type="project" value="UniProtKB-KW"/>
</dbReference>
<dbReference type="Proteomes" id="UP001321582">
    <property type="component" value="Chromosome"/>
</dbReference>
<keyword evidence="12" id="KW-1185">Reference proteome</keyword>
<dbReference type="GO" id="GO:0042910">
    <property type="term" value="F:xenobiotic transmembrane transporter activity"/>
    <property type="evidence" value="ECO:0007669"/>
    <property type="project" value="InterPro"/>
</dbReference>
<evidence type="ECO:0000313" key="11">
    <source>
        <dbReference type="EMBL" id="BDU49954.1"/>
    </source>
</evidence>
<evidence type="ECO:0000256" key="3">
    <source>
        <dbReference type="ARBA" id="ARBA00022106"/>
    </source>
</evidence>
<evidence type="ECO:0000256" key="4">
    <source>
        <dbReference type="ARBA" id="ARBA00022448"/>
    </source>
</evidence>
<dbReference type="PANTHER" id="PTHR43823">
    <property type="entry name" value="SPORULATION PROTEIN YKVU"/>
    <property type="match status" value="1"/>
</dbReference>
<evidence type="ECO:0000313" key="12">
    <source>
        <dbReference type="Proteomes" id="UP001321582"/>
    </source>
</evidence>
<dbReference type="InterPro" id="IPR045070">
    <property type="entry name" value="MATE_MepA-like"/>
</dbReference>
<dbReference type="KEGG" id="haby:HLVA_05230"/>
<evidence type="ECO:0000256" key="9">
    <source>
        <dbReference type="ARBA" id="ARBA00023251"/>
    </source>
</evidence>
<dbReference type="PANTHER" id="PTHR43823:SF3">
    <property type="entry name" value="MULTIDRUG EXPORT PROTEIN MEPA"/>
    <property type="match status" value="1"/>
</dbReference>
<evidence type="ECO:0000256" key="1">
    <source>
        <dbReference type="ARBA" id="ARBA00004651"/>
    </source>
</evidence>
<feature type="transmembrane region" description="Helical" evidence="10">
    <location>
        <begin position="49"/>
        <end position="73"/>
    </location>
</feature>
<dbReference type="CDD" id="cd13143">
    <property type="entry name" value="MATE_MepA_like"/>
    <property type="match status" value="1"/>
</dbReference>
<evidence type="ECO:0000256" key="5">
    <source>
        <dbReference type="ARBA" id="ARBA00022475"/>
    </source>
</evidence>
<dbReference type="GO" id="GO:0005886">
    <property type="term" value="C:plasma membrane"/>
    <property type="evidence" value="ECO:0007669"/>
    <property type="project" value="UniProtKB-SubCell"/>
</dbReference>
<feature type="transmembrane region" description="Helical" evidence="10">
    <location>
        <begin position="16"/>
        <end position="37"/>
    </location>
</feature>
<dbReference type="PIRSF" id="PIRSF006603">
    <property type="entry name" value="DinF"/>
    <property type="match status" value="1"/>
</dbReference>
<dbReference type="RefSeq" id="WP_307904893.1">
    <property type="nucleotide sequence ID" value="NZ_AP027059.1"/>
</dbReference>
<feature type="transmembrane region" description="Helical" evidence="10">
    <location>
        <begin position="137"/>
        <end position="158"/>
    </location>
</feature>
<gene>
    <name evidence="11" type="ORF">HLVA_05230</name>
</gene>
<name>A0AAU9D1U4_9FUSO</name>
<keyword evidence="7 10" id="KW-1133">Transmembrane helix</keyword>
<comment type="subcellular location">
    <subcellularLocation>
        <location evidence="1">Cell membrane</location>
        <topology evidence="1">Multi-pass membrane protein</topology>
    </subcellularLocation>
</comment>
<sequence length="451" mass="49471">MNKRKEMLAKENIGKLLFKLSMPATIGMIVQALYNVVDTIFVGRGVGTLGIGALTIAFPIQMLIMAIAQTFGIGGASMISRALGAHEDEKAENIFGTMISSLVIISVVITGVGLLFINDILKIFGATTTILPYARDYIGVIFVGVIFSNFAMSVNNIVRSEGNAKVAMKSMLISAIMNTILDPIFIFGFHMGVKGAAIATVLSQIFVVIYLIYYFYSGKSMLRIDLKHFRVKFDILKEMVSVGVASFARQVAGSVMAIILNNELGFYGGDTSIAAFGIVNRFMMFVFMPMFGVVQGVQPIVGFNYGSKDYTRVKNVLRLAIKVVTLFSIVGFLVSQLFSVQISSIFTKDIDLINSSAFAVKIIVIAFPLIGFQIIGGGFFQSIGKAKPALFLALSRQVLFLIPLVIVLPMFFKLNGVWISFPLADTMGFIVTFFMYKREIKVMTKLEKIKI</sequence>
<dbReference type="InterPro" id="IPR051327">
    <property type="entry name" value="MATE_MepA_subfamily"/>
</dbReference>
<feature type="transmembrane region" description="Helical" evidence="10">
    <location>
        <begin position="389"/>
        <end position="412"/>
    </location>
</feature>
<keyword evidence="6 10" id="KW-0812">Transmembrane</keyword>
<feature type="transmembrane region" description="Helical" evidence="10">
    <location>
        <begin position="196"/>
        <end position="216"/>
    </location>
</feature>
<feature type="transmembrane region" description="Helical" evidence="10">
    <location>
        <begin position="358"/>
        <end position="380"/>
    </location>
</feature>
<dbReference type="EMBL" id="AP027059">
    <property type="protein sequence ID" value="BDU49954.1"/>
    <property type="molecule type" value="Genomic_DNA"/>
</dbReference>
<protein>
    <recommendedName>
        <fullName evidence="3">Multidrug export protein MepA</fullName>
    </recommendedName>
</protein>
<dbReference type="AlphaFoldDB" id="A0AAU9D1U4"/>
<dbReference type="NCBIfam" id="TIGR00797">
    <property type="entry name" value="matE"/>
    <property type="match status" value="1"/>
</dbReference>
<organism evidence="11 12">
    <name type="scientific">Haliovirga abyssi</name>
    <dbReference type="NCBI Taxonomy" id="2996794"/>
    <lineage>
        <taxon>Bacteria</taxon>
        <taxon>Fusobacteriati</taxon>
        <taxon>Fusobacteriota</taxon>
        <taxon>Fusobacteriia</taxon>
        <taxon>Fusobacteriales</taxon>
        <taxon>Haliovirgaceae</taxon>
        <taxon>Haliovirga</taxon>
    </lineage>
</organism>
<dbReference type="InterPro" id="IPR002528">
    <property type="entry name" value="MATE_fam"/>
</dbReference>
<feature type="transmembrane region" description="Helical" evidence="10">
    <location>
        <begin position="418"/>
        <end position="436"/>
    </location>
</feature>
<evidence type="ECO:0000256" key="2">
    <source>
        <dbReference type="ARBA" id="ARBA00008417"/>
    </source>
</evidence>
<feature type="transmembrane region" description="Helical" evidence="10">
    <location>
        <begin position="94"/>
        <end position="117"/>
    </location>
</feature>
<reference evidence="11 12" key="1">
    <citation type="submission" date="2022-11" db="EMBL/GenBank/DDBJ databases">
        <title>Haliovirga abyssi gen. nov., sp. nov., a mesophilic fermentative bacterium isolated from the Iheya North hydrothermal field and the proposal of Haliovirgaceae fam. nov.</title>
        <authorList>
            <person name="Miyazaki U."/>
            <person name="Tame A."/>
            <person name="Miyazaki J."/>
            <person name="Takai K."/>
            <person name="Sawayama S."/>
            <person name="Kitajima M."/>
            <person name="Okamoto A."/>
            <person name="Nakagawa S."/>
        </authorList>
    </citation>
    <scope>NUCLEOTIDE SEQUENCE [LARGE SCALE GENOMIC DNA]</scope>
    <source>
        <strain evidence="11 12">IC12</strain>
    </source>
</reference>
<evidence type="ECO:0000256" key="6">
    <source>
        <dbReference type="ARBA" id="ARBA00022692"/>
    </source>
</evidence>
<proteinExistence type="inferred from homology"/>